<evidence type="ECO:0000256" key="4">
    <source>
        <dbReference type="ARBA" id="ARBA00012339"/>
    </source>
</evidence>
<dbReference type="RefSeq" id="WP_038062662.1">
    <property type="nucleotide sequence ID" value="NZ_CP008796.1"/>
</dbReference>
<dbReference type="Gene3D" id="1.10.275.10">
    <property type="entry name" value="Fumarase/aspartase (N-terminal domain)"/>
    <property type="match status" value="1"/>
</dbReference>
<dbReference type="Pfam" id="PF10397">
    <property type="entry name" value="ADSL_C"/>
    <property type="match status" value="1"/>
</dbReference>
<dbReference type="InterPro" id="IPR000362">
    <property type="entry name" value="Fumarate_lyase_fam"/>
</dbReference>
<dbReference type="GO" id="GO:0006189">
    <property type="term" value="P:'de novo' IMP biosynthetic process"/>
    <property type="evidence" value="ECO:0007669"/>
    <property type="project" value="UniProtKB-UniPathway"/>
</dbReference>
<dbReference type="UniPathway" id="UPA00075">
    <property type="reaction ID" value="UER00336"/>
</dbReference>
<gene>
    <name evidence="14" type="ORF">HL41_08830</name>
</gene>
<dbReference type="STRING" id="289377.HL41_08830"/>
<keyword evidence="15" id="KW-1185">Reference proteome</keyword>
<dbReference type="SMART" id="SM00998">
    <property type="entry name" value="ADSL_C"/>
    <property type="match status" value="1"/>
</dbReference>
<evidence type="ECO:0000256" key="7">
    <source>
        <dbReference type="ARBA" id="ARBA00023239"/>
    </source>
</evidence>
<dbReference type="AlphaFoldDB" id="A0A075X157"/>
<evidence type="ECO:0000256" key="3">
    <source>
        <dbReference type="ARBA" id="ARBA00008273"/>
    </source>
</evidence>
<comment type="similarity">
    <text evidence="3 12">Belongs to the lyase 1 family. Adenylosuccinate lyase subfamily.</text>
</comment>
<dbReference type="PRINTS" id="PR00149">
    <property type="entry name" value="FUMRATELYASE"/>
</dbReference>
<dbReference type="InterPro" id="IPR004769">
    <property type="entry name" value="Pur_lyase"/>
</dbReference>
<evidence type="ECO:0000256" key="9">
    <source>
        <dbReference type="ARBA" id="ARBA00030717"/>
    </source>
</evidence>
<dbReference type="Proteomes" id="UP000028481">
    <property type="component" value="Chromosome"/>
</dbReference>
<comment type="pathway">
    <text evidence="1 12">Purine metabolism; IMP biosynthesis via de novo pathway; 5-amino-1-(5-phospho-D-ribosyl)imidazole-4-carboxamide from 5-amino-1-(5-phospho-D-ribosyl)imidazole-4-carboxylate: step 2/2.</text>
</comment>
<dbReference type="PANTHER" id="PTHR43172:SF1">
    <property type="entry name" value="ADENYLOSUCCINATE LYASE"/>
    <property type="match status" value="1"/>
</dbReference>
<comment type="pathway">
    <text evidence="2 12">Purine metabolism; AMP biosynthesis via de novo pathway; AMP from IMP: step 2/2.</text>
</comment>
<dbReference type="PROSITE" id="PS00163">
    <property type="entry name" value="FUMARATE_LYASES"/>
    <property type="match status" value="1"/>
</dbReference>
<evidence type="ECO:0000256" key="12">
    <source>
        <dbReference type="RuleBase" id="RU361172"/>
    </source>
</evidence>
<dbReference type="KEGG" id="tcm:HL41_08830"/>
<dbReference type="HOGENOM" id="CLU_030949_0_1_0"/>
<evidence type="ECO:0000259" key="13">
    <source>
        <dbReference type="SMART" id="SM00998"/>
    </source>
</evidence>
<dbReference type="FunFam" id="1.20.200.10:FF:000008">
    <property type="entry name" value="Adenylosuccinate lyase"/>
    <property type="match status" value="1"/>
</dbReference>
<evidence type="ECO:0000256" key="5">
    <source>
        <dbReference type="ARBA" id="ARBA00017058"/>
    </source>
</evidence>
<evidence type="ECO:0000256" key="10">
    <source>
        <dbReference type="ARBA" id="ARBA00049115"/>
    </source>
</evidence>
<evidence type="ECO:0000256" key="6">
    <source>
        <dbReference type="ARBA" id="ARBA00022755"/>
    </source>
</evidence>
<evidence type="ECO:0000256" key="11">
    <source>
        <dbReference type="NCBIfam" id="TIGR00928"/>
    </source>
</evidence>
<protein>
    <recommendedName>
        <fullName evidence="5 11">Adenylosuccinate lyase</fullName>
        <shortName evidence="12">ASL</shortName>
        <ecNumber evidence="4 11">4.3.2.2</ecNumber>
    </recommendedName>
    <alternativeName>
        <fullName evidence="9 12">Adenylosuccinase</fullName>
    </alternativeName>
</protein>
<dbReference type="NCBIfam" id="TIGR00928">
    <property type="entry name" value="purB"/>
    <property type="match status" value="1"/>
</dbReference>
<keyword evidence="7 12" id="KW-0456">Lyase</keyword>
<proteinExistence type="inferred from homology"/>
<dbReference type="PRINTS" id="PR00145">
    <property type="entry name" value="ARGSUCLYASE"/>
</dbReference>
<keyword evidence="6 12" id="KW-0658">Purine biosynthesis</keyword>
<dbReference type="EMBL" id="CP008796">
    <property type="protein sequence ID" value="AIH04737.1"/>
    <property type="molecule type" value="Genomic_DNA"/>
</dbReference>
<dbReference type="InterPro" id="IPR020557">
    <property type="entry name" value="Fumarate_lyase_CS"/>
</dbReference>
<dbReference type="GO" id="GO:0070626">
    <property type="term" value="F:(S)-2-(5-amino-1-(5-phospho-D-ribosyl)imidazole-4-carboxamido) succinate lyase (fumarate-forming) activity"/>
    <property type="evidence" value="ECO:0007669"/>
    <property type="project" value="TreeGrafter"/>
</dbReference>
<dbReference type="Pfam" id="PF00206">
    <property type="entry name" value="Lyase_1"/>
    <property type="match status" value="1"/>
</dbReference>
<feature type="domain" description="Adenylosuccinate lyase C-terminal" evidence="13">
    <location>
        <begin position="359"/>
        <end position="440"/>
    </location>
</feature>
<dbReference type="PaxDb" id="289377-HL41_08830"/>
<comment type="catalytic activity">
    <reaction evidence="10">
        <text>N(6)-(1,2-dicarboxyethyl)-AMP = fumarate + AMP</text>
        <dbReference type="Rhea" id="RHEA:16853"/>
        <dbReference type="ChEBI" id="CHEBI:29806"/>
        <dbReference type="ChEBI" id="CHEBI:57567"/>
        <dbReference type="ChEBI" id="CHEBI:456215"/>
        <dbReference type="EC" id="4.3.2.2"/>
    </reaction>
    <physiologicalReaction direction="left-to-right" evidence="10">
        <dbReference type="Rhea" id="RHEA:16854"/>
    </physiologicalReaction>
</comment>
<evidence type="ECO:0000256" key="8">
    <source>
        <dbReference type="ARBA" id="ARBA00024477"/>
    </source>
</evidence>
<dbReference type="eggNOG" id="COG0015">
    <property type="taxonomic scope" value="Bacteria"/>
</dbReference>
<dbReference type="InterPro" id="IPR008948">
    <property type="entry name" value="L-Aspartase-like"/>
</dbReference>
<dbReference type="InterPro" id="IPR022761">
    <property type="entry name" value="Fumarate_lyase_N"/>
</dbReference>
<sequence>MIPRYTRPIMAKLWSPEERLRAWGLVEFYACEAWYKLGKVPEGDYQKIKEKLLPYLEEGGFTEANVKRVEEIEKETKHDVIAFLTHLAEIIGPSARYLHLGMTSSDMLDTAMAWLMKRAMEIILEDLTRIKEVLKARAYEFKDTLMIGRTHGIHAEPITFGLKLALWYEEMKRNEKRLKNALECISYGKISGAVGTFAHVPPEVEAYVCEKMGLKPAPVSNQIIQRDRYAEYMASLAILGTTVEKIATEIRHLQRTEVLEAEEFFSPGQKGSSAMPHKRNPILSENLCGLARLLRGYLVPALENVALWHERDISHSSAERVIVPDATTVADFMLVRLEGLLKNLVVYPENMIKNFNLLRGLTFSQQVMLALVEKGMIREEAYKIVQELAMKVWKDTNLNFKDLVLSDQRIRNFLTQEEIEHIFDVKYYLRYVDQIFERVFG</sequence>
<evidence type="ECO:0000256" key="2">
    <source>
        <dbReference type="ARBA" id="ARBA00004734"/>
    </source>
</evidence>
<dbReference type="GO" id="GO:0044208">
    <property type="term" value="P:'de novo' AMP biosynthetic process"/>
    <property type="evidence" value="ECO:0007669"/>
    <property type="project" value="UniProtKB-UniPathway"/>
</dbReference>
<dbReference type="CDD" id="cd01360">
    <property type="entry name" value="Adenylsuccinate_lyase_1"/>
    <property type="match status" value="1"/>
</dbReference>
<dbReference type="SUPFAM" id="SSF48557">
    <property type="entry name" value="L-aspartase-like"/>
    <property type="match status" value="1"/>
</dbReference>
<name>A0A075X157_9BACT</name>
<dbReference type="FunFam" id="1.10.40.30:FF:000007">
    <property type="entry name" value="Adenylosuccinate lyase"/>
    <property type="match status" value="1"/>
</dbReference>
<dbReference type="InterPro" id="IPR019468">
    <property type="entry name" value="AdenyloSucc_lyase_C"/>
</dbReference>
<dbReference type="EC" id="4.3.2.2" evidence="4 11"/>
<reference evidence="14 15" key="1">
    <citation type="journal article" date="2015" name="Genome Announc.">
        <title>Genome Sequence of a Sulfate-Reducing Thermophilic Bacterium, Thermodesulfobacterium commune DSM 2178T (Phylum Thermodesulfobacteria).</title>
        <authorList>
            <person name="Bhatnagar S."/>
            <person name="Badger J.H."/>
            <person name="Madupu R."/>
            <person name="Khouri H.M."/>
            <person name="O'Connor E.M."/>
            <person name="Robb F.T."/>
            <person name="Ward N.L."/>
            <person name="Eisen J.A."/>
        </authorList>
    </citation>
    <scope>NUCLEOTIDE SEQUENCE [LARGE SCALE GENOMIC DNA]</scope>
    <source>
        <strain evidence="14 15">DSM 2178</strain>
    </source>
</reference>
<dbReference type="InterPro" id="IPR024083">
    <property type="entry name" value="Fumarase/histidase_N"/>
</dbReference>
<evidence type="ECO:0000256" key="1">
    <source>
        <dbReference type="ARBA" id="ARBA00004706"/>
    </source>
</evidence>
<dbReference type="GO" id="GO:0004018">
    <property type="term" value="F:N6-(1,2-dicarboxyethyl)AMP AMP-lyase (fumarate-forming) activity"/>
    <property type="evidence" value="ECO:0007669"/>
    <property type="project" value="UniProtKB-UniRule"/>
</dbReference>
<organism evidence="14 15">
    <name type="scientific">Thermodesulfobacterium commune DSM 2178</name>
    <dbReference type="NCBI Taxonomy" id="289377"/>
    <lineage>
        <taxon>Bacteria</taxon>
        <taxon>Pseudomonadati</taxon>
        <taxon>Thermodesulfobacteriota</taxon>
        <taxon>Thermodesulfobacteria</taxon>
        <taxon>Thermodesulfobacteriales</taxon>
        <taxon>Thermodesulfobacteriaceae</taxon>
        <taxon>Thermodesulfobacterium</taxon>
    </lineage>
</organism>
<dbReference type="UniPathway" id="UPA00074">
    <property type="reaction ID" value="UER00132"/>
</dbReference>
<dbReference type="Gene3D" id="1.20.200.10">
    <property type="entry name" value="Fumarase/aspartase (Central domain)"/>
    <property type="match status" value="1"/>
</dbReference>
<dbReference type="PANTHER" id="PTHR43172">
    <property type="entry name" value="ADENYLOSUCCINATE LYASE"/>
    <property type="match status" value="1"/>
</dbReference>
<dbReference type="OrthoDB" id="9768878at2"/>
<accession>A0A075X157</accession>
<dbReference type="GO" id="GO:0005829">
    <property type="term" value="C:cytosol"/>
    <property type="evidence" value="ECO:0007669"/>
    <property type="project" value="TreeGrafter"/>
</dbReference>
<dbReference type="Gene3D" id="1.10.40.30">
    <property type="entry name" value="Fumarase/aspartase (C-terminal domain)"/>
    <property type="match status" value="1"/>
</dbReference>
<evidence type="ECO:0000313" key="15">
    <source>
        <dbReference type="Proteomes" id="UP000028481"/>
    </source>
</evidence>
<evidence type="ECO:0000313" key="14">
    <source>
        <dbReference type="EMBL" id="AIH04737.1"/>
    </source>
</evidence>
<comment type="catalytic activity">
    <reaction evidence="8">
        <text>(2S)-2-[5-amino-1-(5-phospho-beta-D-ribosyl)imidazole-4-carboxamido]succinate = 5-amino-1-(5-phospho-beta-D-ribosyl)imidazole-4-carboxamide + fumarate</text>
        <dbReference type="Rhea" id="RHEA:23920"/>
        <dbReference type="ChEBI" id="CHEBI:29806"/>
        <dbReference type="ChEBI" id="CHEBI:58443"/>
        <dbReference type="ChEBI" id="CHEBI:58475"/>
        <dbReference type="EC" id="4.3.2.2"/>
    </reaction>
    <physiologicalReaction direction="left-to-right" evidence="8">
        <dbReference type="Rhea" id="RHEA:23921"/>
    </physiologicalReaction>
</comment>